<dbReference type="PIRSF" id="PIRSF000883">
    <property type="entry name" value="Pesterase_MJ0912"/>
    <property type="match status" value="1"/>
</dbReference>
<dbReference type="InterPro" id="IPR029052">
    <property type="entry name" value="Metallo-depent_PP-like"/>
</dbReference>
<dbReference type="SUPFAM" id="SSF56300">
    <property type="entry name" value="Metallo-dependent phosphatases"/>
    <property type="match status" value="1"/>
</dbReference>
<dbReference type="OrthoDB" id="9813918at2"/>
<evidence type="ECO:0000313" key="4">
    <source>
        <dbReference type="Proteomes" id="UP000198618"/>
    </source>
</evidence>
<dbReference type="PANTHER" id="PTHR42850:SF2">
    <property type="entry name" value="BLL5683 PROTEIN"/>
    <property type="match status" value="1"/>
</dbReference>
<dbReference type="EMBL" id="FOHE01000007">
    <property type="protein sequence ID" value="SET21892.1"/>
    <property type="molecule type" value="Genomic_DNA"/>
</dbReference>
<dbReference type="Proteomes" id="UP000198618">
    <property type="component" value="Unassembled WGS sequence"/>
</dbReference>
<keyword evidence="4" id="KW-1185">Reference proteome</keyword>
<feature type="domain" description="Calcineurin-like phosphoesterase" evidence="2">
    <location>
        <begin position="3"/>
        <end position="194"/>
    </location>
</feature>
<dbReference type="Gene3D" id="3.60.21.10">
    <property type="match status" value="1"/>
</dbReference>
<gene>
    <name evidence="3" type="ORF">SAMN05216389_10727</name>
</gene>
<dbReference type="PANTHER" id="PTHR42850">
    <property type="entry name" value="METALLOPHOSPHOESTERASE"/>
    <property type="match status" value="1"/>
</dbReference>
<dbReference type="GO" id="GO:0005737">
    <property type="term" value="C:cytoplasm"/>
    <property type="evidence" value="ECO:0007669"/>
    <property type="project" value="TreeGrafter"/>
</dbReference>
<accession>A0A1I0CQU5</accession>
<dbReference type="RefSeq" id="WP_090869066.1">
    <property type="nucleotide sequence ID" value="NZ_FOHE01000007.1"/>
</dbReference>
<comment type="similarity">
    <text evidence="1">Belongs to the metallophosphoesterase superfamily. YfcE family.</text>
</comment>
<dbReference type="GO" id="GO:0016791">
    <property type="term" value="F:phosphatase activity"/>
    <property type="evidence" value="ECO:0007669"/>
    <property type="project" value="TreeGrafter"/>
</dbReference>
<organism evidence="3 4">
    <name type="scientific">Oceanobacillus limi</name>
    <dbReference type="NCBI Taxonomy" id="930131"/>
    <lineage>
        <taxon>Bacteria</taxon>
        <taxon>Bacillati</taxon>
        <taxon>Bacillota</taxon>
        <taxon>Bacilli</taxon>
        <taxon>Bacillales</taxon>
        <taxon>Bacillaceae</taxon>
        <taxon>Oceanobacillus</taxon>
    </lineage>
</organism>
<evidence type="ECO:0000256" key="1">
    <source>
        <dbReference type="ARBA" id="ARBA00008950"/>
    </source>
</evidence>
<evidence type="ECO:0000313" key="3">
    <source>
        <dbReference type="EMBL" id="SET21892.1"/>
    </source>
</evidence>
<dbReference type="Pfam" id="PF12850">
    <property type="entry name" value="Metallophos_2"/>
    <property type="match status" value="1"/>
</dbReference>
<dbReference type="InterPro" id="IPR050126">
    <property type="entry name" value="Ap4A_hydrolase"/>
</dbReference>
<evidence type="ECO:0000259" key="2">
    <source>
        <dbReference type="Pfam" id="PF12850"/>
    </source>
</evidence>
<protein>
    <submittedName>
        <fullName evidence="3">Protein phosphatase</fullName>
    </submittedName>
</protein>
<name>A0A1I0CQU5_9BACI</name>
<proteinExistence type="inferred from homology"/>
<dbReference type="InterPro" id="IPR024654">
    <property type="entry name" value="Calcineurin-like_PHP_lpxH"/>
</dbReference>
<dbReference type="STRING" id="930131.SAMN05216389_10727"/>
<reference evidence="3 4" key="1">
    <citation type="submission" date="2016-10" db="EMBL/GenBank/DDBJ databases">
        <authorList>
            <person name="de Groot N.N."/>
        </authorList>
    </citation>
    <scope>NUCLEOTIDE SEQUENCE [LARGE SCALE GENOMIC DNA]</scope>
    <source>
        <strain evidence="3 4">IBRC-M 10780</strain>
    </source>
</reference>
<dbReference type="InterPro" id="IPR011152">
    <property type="entry name" value="Pesterase_MJ0912"/>
</dbReference>
<sequence length="241" mass="27411">MTKVALISDIHGNLTALKAVLNDIHKRGVNRIFCLGDLVGKGPRGSECIQLIQEHCEKVIRGNWDVFIREETDNEFIHWFQDRLTKEDNNYLASLPFHIDMEVNGQLVRCIHASPRSEFERIAPEYHPVEKCLSMFENSEATHTTDSDPKPDIVFYGDIHTTLLRTYEIGTLCNVGSVGNSLDLTTASYAILDATFETNSIQFVRVPYDREAELEAAKELGLAGYEQYYGEIMFAKYRNAK</sequence>
<dbReference type="AlphaFoldDB" id="A0A1I0CQU5"/>